<proteinExistence type="predicted"/>
<comment type="caution">
    <text evidence="4">The sequence shown here is derived from an EMBL/GenBank/DDBJ whole genome shotgun (WGS) entry which is preliminary data.</text>
</comment>
<dbReference type="PANTHER" id="PTHR43244">
    <property type="match status" value="1"/>
</dbReference>
<feature type="domain" description="Luciferase-like" evidence="3">
    <location>
        <begin position="11"/>
        <end position="229"/>
    </location>
</feature>
<dbReference type="SUPFAM" id="SSF51679">
    <property type="entry name" value="Bacterial luciferase-like"/>
    <property type="match status" value="1"/>
</dbReference>
<protein>
    <submittedName>
        <fullName evidence="4">LLM class flavin-dependent oxidoreductase</fullName>
    </submittedName>
</protein>
<evidence type="ECO:0000259" key="3">
    <source>
        <dbReference type="Pfam" id="PF00296"/>
    </source>
</evidence>
<dbReference type="EMBL" id="JAKXMK010000038">
    <property type="protein sequence ID" value="MCH6171024.1"/>
    <property type="molecule type" value="Genomic_DNA"/>
</dbReference>
<name>A0ABS9TR52_9PSEU</name>
<dbReference type="Proteomes" id="UP001299970">
    <property type="component" value="Unassembled WGS sequence"/>
</dbReference>
<keyword evidence="1" id="KW-0560">Oxidoreductase</keyword>
<sequence length="324" mass="34848">MTELRFGVAVTPTLDLDTTRRLAAVAEQAGLEYIGVQDHPYAPQYLDAFVVMGDLLARTERIQLFPDVANLPLRPPAVLARTASALSQVSRGRFQLGLGAGGYQDAIESMGAPRRTPQEALRALDEAIAIMRGLWRADASVDHDGEFYRVRGIGGQQPGPGGVEVWVGAQGPRSLELTGRVADGWAAPIPSYLPYERWAESNEVLSRAARDAGRDPAGIRRVAQLVGTVEAGAPASRPLAQSGADPVRADVAGWVELLTRLATEQPFTAFVLWPEQADEQQIRLFAEEVAPGVRERMGERSAASRSPAERLSAGDRPRPRAGSG</sequence>
<evidence type="ECO:0000256" key="1">
    <source>
        <dbReference type="ARBA" id="ARBA00023002"/>
    </source>
</evidence>
<dbReference type="InterPro" id="IPR011251">
    <property type="entry name" value="Luciferase-like_dom"/>
</dbReference>
<dbReference type="PANTHER" id="PTHR43244:SF1">
    <property type="entry name" value="5,10-METHYLENETETRAHYDROMETHANOPTERIN REDUCTASE"/>
    <property type="match status" value="1"/>
</dbReference>
<dbReference type="Pfam" id="PF00296">
    <property type="entry name" value="Bac_luciferase"/>
    <property type="match status" value="1"/>
</dbReference>
<organism evidence="4 5">
    <name type="scientific">Pseudonocardia alaniniphila</name>
    <dbReference type="NCBI Taxonomy" id="75291"/>
    <lineage>
        <taxon>Bacteria</taxon>
        <taxon>Bacillati</taxon>
        <taxon>Actinomycetota</taxon>
        <taxon>Actinomycetes</taxon>
        <taxon>Pseudonocardiales</taxon>
        <taxon>Pseudonocardiaceae</taxon>
        <taxon>Pseudonocardia</taxon>
    </lineage>
</organism>
<dbReference type="RefSeq" id="WP_241041830.1">
    <property type="nucleotide sequence ID" value="NZ_BAAAJF010000029.1"/>
</dbReference>
<evidence type="ECO:0000256" key="2">
    <source>
        <dbReference type="SAM" id="MobiDB-lite"/>
    </source>
</evidence>
<evidence type="ECO:0000313" key="4">
    <source>
        <dbReference type="EMBL" id="MCH6171024.1"/>
    </source>
</evidence>
<keyword evidence="5" id="KW-1185">Reference proteome</keyword>
<evidence type="ECO:0000313" key="5">
    <source>
        <dbReference type="Proteomes" id="UP001299970"/>
    </source>
</evidence>
<feature type="region of interest" description="Disordered" evidence="2">
    <location>
        <begin position="293"/>
        <end position="324"/>
    </location>
</feature>
<dbReference type="Gene3D" id="3.20.20.30">
    <property type="entry name" value="Luciferase-like domain"/>
    <property type="match status" value="1"/>
</dbReference>
<dbReference type="InterPro" id="IPR036661">
    <property type="entry name" value="Luciferase-like_sf"/>
</dbReference>
<reference evidence="4 5" key="1">
    <citation type="submission" date="2022-03" db="EMBL/GenBank/DDBJ databases">
        <title>Pseudonocardia alaer sp. nov., a novel actinomycete isolated from reed forest soil.</title>
        <authorList>
            <person name="Wang L."/>
        </authorList>
    </citation>
    <scope>NUCLEOTIDE SEQUENCE [LARGE SCALE GENOMIC DNA]</scope>
    <source>
        <strain evidence="4 5">Y-16303</strain>
    </source>
</reference>
<accession>A0ABS9TR52</accession>
<gene>
    <name evidence="4" type="ORF">MMF94_35430</name>
</gene>
<dbReference type="InterPro" id="IPR050564">
    <property type="entry name" value="F420-G6PD/mer"/>
</dbReference>